<protein>
    <submittedName>
        <fullName evidence="2">Uncharacterized protein</fullName>
    </submittedName>
</protein>
<reference evidence="2 3" key="1">
    <citation type="journal article" date="2012" name="PLoS Pathog.">
        <title>Diverse lifestyles and strategies of plant pathogenesis encoded in the genomes of eighteen Dothideomycetes fungi.</title>
        <authorList>
            <person name="Ohm R.A."/>
            <person name="Feau N."/>
            <person name="Henrissat B."/>
            <person name="Schoch C.L."/>
            <person name="Horwitz B.A."/>
            <person name="Barry K.W."/>
            <person name="Condon B.J."/>
            <person name="Copeland A.C."/>
            <person name="Dhillon B."/>
            <person name="Glaser F."/>
            <person name="Hesse C.N."/>
            <person name="Kosti I."/>
            <person name="LaButti K."/>
            <person name="Lindquist E.A."/>
            <person name="Lucas S."/>
            <person name="Salamov A.A."/>
            <person name="Bradshaw R.E."/>
            <person name="Ciuffetti L."/>
            <person name="Hamelin R.C."/>
            <person name="Kema G.H.J."/>
            <person name="Lawrence C."/>
            <person name="Scott J.A."/>
            <person name="Spatafora J.W."/>
            <person name="Turgeon B.G."/>
            <person name="de Wit P.J.G.M."/>
            <person name="Zhong S."/>
            <person name="Goodwin S.B."/>
            <person name="Grigoriev I.V."/>
        </authorList>
    </citation>
    <scope>NUCLEOTIDE SEQUENCE [LARGE SCALE GENOMIC DNA]</scope>
    <source>
        <strain evidence="2 3">CIRAD86</strain>
    </source>
</reference>
<dbReference type="AlphaFoldDB" id="M2YH55"/>
<dbReference type="VEuPathDB" id="FungiDB:MYCFIDRAFT_84280"/>
<gene>
    <name evidence="2" type="ORF">MYCFIDRAFT_84280</name>
</gene>
<feature type="compositionally biased region" description="Polar residues" evidence="1">
    <location>
        <begin position="240"/>
        <end position="249"/>
    </location>
</feature>
<dbReference type="KEGG" id="pfj:MYCFIDRAFT_84280"/>
<accession>M2YH55</accession>
<dbReference type="GeneID" id="19342174"/>
<dbReference type="OrthoDB" id="10673459at2759"/>
<evidence type="ECO:0000313" key="3">
    <source>
        <dbReference type="Proteomes" id="UP000016932"/>
    </source>
</evidence>
<proteinExistence type="predicted"/>
<keyword evidence="3" id="KW-1185">Reference proteome</keyword>
<evidence type="ECO:0000256" key="1">
    <source>
        <dbReference type="SAM" id="MobiDB-lite"/>
    </source>
</evidence>
<feature type="compositionally biased region" description="Polar residues" evidence="1">
    <location>
        <begin position="172"/>
        <end position="181"/>
    </location>
</feature>
<feature type="compositionally biased region" description="Basic and acidic residues" evidence="1">
    <location>
        <begin position="153"/>
        <end position="171"/>
    </location>
</feature>
<dbReference type="RefSeq" id="XP_007932290.1">
    <property type="nucleotide sequence ID" value="XM_007934099.1"/>
</dbReference>
<feature type="compositionally biased region" description="Basic and acidic residues" evidence="1">
    <location>
        <begin position="38"/>
        <end position="56"/>
    </location>
</feature>
<dbReference type="Proteomes" id="UP000016932">
    <property type="component" value="Unassembled WGS sequence"/>
</dbReference>
<name>M2YH55_PSEFD</name>
<dbReference type="EMBL" id="KB446568">
    <property type="protein sequence ID" value="EME77155.1"/>
    <property type="molecule type" value="Genomic_DNA"/>
</dbReference>
<feature type="compositionally biased region" description="Basic and acidic residues" evidence="1">
    <location>
        <begin position="202"/>
        <end position="211"/>
    </location>
</feature>
<feature type="compositionally biased region" description="Basic and acidic residues" evidence="1">
    <location>
        <begin position="13"/>
        <end position="24"/>
    </location>
</feature>
<feature type="compositionally biased region" description="Polar residues" evidence="1">
    <location>
        <begin position="213"/>
        <end position="231"/>
    </location>
</feature>
<dbReference type="HOGENOM" id="CLU_470197_0_0_1"/>
<sequence length="580" mass="63926">MESSYGLDDSTGDGDRPVETKSDGQAENEGTALQEFTPESRKSFDSNDSSGDRPTRSDSGSQAGDQDTWLQEGSASTRKGFDWGGFSGGRPVRTKSADHDQKQNTSPQELTHARKRFDYARRDSSGGPPGQTKFGDQKEEDTLQQEFTQPTRKASEDWHDSSGERPVRTRSDSQSQESAPPTHQRLDWNDFSGGRPVRTRSQSHDQKKEDTLQQEFTQPTRKASDWHNSSGERPVRTRSDSQAQESLPTRNRFDWNGFCGGRLVRTKSDSQFHDDDDTTSRKELTLSRRWSLDSKDCSGDCLTLIKSGDQRQNEGTSLQGLEFANAKDSALKAGSAGGMMTLAHTSSDFASGDMPVEEDSQPTTHLHYLFHLYRHFAWQALVGARQWLSRVSLLSALRLAYLICLLVSQWPPTGLERSTPSKVQLVRERTCERPPLIPLPPPPPPPSAPLDDYLFHLSWDTDTTRIPNATSSLSEARRVLETNCSPTDLQDFSMLLMALDDAAAAGRLAWRGGSSASIALAKQLNGVLEGTSDATCHTGVVAALGWIQLSEACEVDRVLRPATRAAMCGGWITEDGDVGV</sequence>
<feature type="compositionally biased region" description="Polar residues" evidence="1">
    <location>
        <begin position="57"/>
        <end position="77"/>
    </location>
</feature>
<organism evidence="2 3">
    <name type="scientific">Pseudocercospora fijiensis (strain CIRAD86)</name>
    <name type="common">Black leaf streak disease fungus</name>
    <name type="synonym">Mycosphaerella fijiensis</name>
    <dbReference type="NCBI Taxonomy" id="383855"/>
    <lineage>
        <taxon>Eukaryota</taxon>
        <taxon>Fungi</taxon>
        <taxon>Dikarya</taxon>
        <taxon>Ascomycota</taxon>
        <taxon>Pezizomycotina</taxon>
        <taxon>Dothideomycetes</taxon>
        <taxon>Dothideomycetidae</taxon>
        <taxon>Mycosphaerellales</taxon>
        <taxon>Mycosphaerellaceae</taxon>
        <taxon>Pseudocercospora</taxon>
    </lineage>
</organism>
<evidence type="ECO:0000313" key="2">
    <source>
        <dbReference type="EMBL" id="EME77155.1"/>
    </source>
</evidence>
<feature type="region of interest" description="Disordered" evidence="1">
    <location>
        <begin position="1"/>
        <end position="252"/>
    </location>
</feature>